<keyword evidence="2" id="KW-1185">Reference proteome</keyword>
<organism evidence="1 2">
    <name type="scientific">Acidithiobacillus ferruginosus</name>
    <dbReference type="NCBI Taxonomy" id="3063951"/>
    <lineage>
        <taxon>Bacteria</taxon>
        <taxon>Pseudomonadati</taxon>
        <taxon>Pseudomonadota</taxon>
        <taxon>Acidithiobacillia</taxon>
        <taxon>Acidithiobacillales</taxon>
        <taxon>Acidithiobacillaceae</taxon>
        <taxon>Acidithiobacillus</taxon>
    </lineage>
</organism>
<dbReference type="EMBL" id="CP130946">
    <property type="protein sequence ID" value="XRP73013.1"/>
    <property type="molecule type" value="Genomic_DNA"/>
</dbReference>
<proteinExistence type="predicted"/>
<gene>
    <name evidence="1" type="ORF">HF292_014690</name>
</gene>
<reference evidence="1 2" key="1">
    <citation type="journal article" date="2021" name="ISME J.">
        <title>Genomic evolution of the class Acidithiobacillia: deep-branching Proteobacteria living in extreme acidic conditions.</title>
        <authorList>
            <person name="Moya-Beltran A."/>
            <person name="Beard S."/>
            <person name="Rojas-Villalobos C."/>
            <person name="Issotta F."/>
            <person name="Gallardo Y."/>
            <person name="Ulloa R."/>
            <person name="Giaveno A."/>
            <person name="Degli Esposti M."/>
            <person name="Johnson D.B."/>
            <person name="Quatrini R."/>
        </authorList>
    </citation>
    <scope>NUCLEOTIDE SEQUENCE [LARGE SCALE GENOMIC DNA]</scope>
    <source>
        <strain evidence="1 2">CF3</strain>
    </source>
</reference>
<evidence type="ECO:0000313" key="2">
    <source>
        <dbReference type="Proteomes" id="UP001196097"/>
    </source>
</evidence>
<name>A0ACD5IHP2_9PROT</name>
<evidence type="ECO:0000313" key="1">
    <source>
        <dbReference type="EMBL" id="XRP73013.1"/>
    </source>
</evidence>
<dbReference type="Proteomes" id="UP001196097">
    <property type="component" value="Chromosome"/>
</dbReference>
<protein>
    <submittedName>
        <fullName evidence="1">Uncharacterized protein</fullName>
    </submittedName>
</protein>
<sequence>MHSPSPAQTETASLSRWPNFFITGTVKGGTTSLYRHLQKHPDVFLPVFKEPHYFAQIHPKPEREHFIEYVSDPREYLRLYDQASHFSALGDTST</sequence>
<accession>A0ACD5IHP2</accession>